<protein>
    <recommendedName>
        <fullName evidence="4">SIS domain-containing protein</fullName>
    </recommendedName>
</protein>
<comment type="caution">
    <text evidence="2">The sequence shown here is derived from an EMBL/GenBank/DDBJ whole genome shotgun (WGS) entry which is preliminary data.</text>
</comment>
<keyword evidence="3" id="KW-1185">Reference proteome</keyword>
<accession>A0ABN3PVU8</accession>
<evidence type="ECO:0000256" key="1">
    <source>
        <dbReference type="SAM" id="MobiDB-lite"/>
    </source>
</evidence>
<feature type="region of interest" description="Disordered" evidence="1">
    <location>
        <begin position="1"/>
        <end position="47"/>
    </location>
</feature>
<gene>
    <name evidence="2" type="ORF">GCM10009863_13170</name>
</gene>
<evidence type="ECO:0008006" key="4">
    <source>
        <dbReference type="Google" id="ProtNLM"/>
    </source>
</evidence>
<reference evidence="2 3" key="1">
    <citation type="journal article" date="2019" name="Int. J. Syst. Evol. Microbiol.">
        <title>The Global Catalogue of Microorganisms (GCM) 10K type strain sequencing project: providing services to taxonomists for standard genome sequencing and annotation.</title>
        <authorList>
            <consortium name="The Broad Institute Genomics Platform"/>
            <consortium name="The Broad Institute Genome Sequencing Center for Infectious Disease"/>
            <person name="Wu L."/>
            <person name="Ma J."/>
        </authorList>
    </citation>
    <scope>NUCLEOTIDE SEQUENCE [LARGE SCALE GENOMIC DNA]</scope>
    <source>
        <strain evidence="2 3">JCM 16373</strain>
    </source>
</reference>
<sequence length="266" mass="27418">MPGGPLGPPDHSGRPTAQAARPLRPPDHFQGNAAWNGGPSAEPVRQSGGMDAVEVAALREALTGSEWLRDARRFGGALRASVGAHRGGTSRPRAGGASKSGGGLLIVGTATYEPWHLAAHLDDEAAWSGMPELAPTLVRHAVPRSAPAHLSVGLGRIEGARRGETLLVVSGERGAGDGLLTRLHDARRAGATLFALASAGAATELDRLAHESLTADAGEGLGLEVVQHLVSAAAGETLSPRRVGSRFRDHLSRLADLLTAPPPPSW</sequence>
<dbReference type="EMBL" id="BAAARJ010000003">
    <property type="protein sequence ID" value="GAA2601193.1"/>
    <property type="molecule type" value="Genomic_DNA"/>
</dbReference>
<dbReference type="Proteomes" id="UP001501447">
    <property type="component" value="Unassembled WGS sequence"/>
</dbReference>
<evidence type="ECO:0000313" key="2">
    <source>
        <dbReference type="EMBL" id="GAA2601193.1"/>
    </source>
</evidence>
<evidence type="ECO:0000313" key="3">
    <source>
        <dbReference type="Proteomes" id="UP001501447"/>
    </source>
</evidence>
<proteinExistence type="predicted"/>
<organism evidence="2 3">
    <name type="scientific">Streptomyces axinellae</name>
    <dbReference type="NCBI Taxonomy" id="552788"/>
    <lineage>
        <taxon>Bacteria</taxon>
        <taxon>Bacillati</taxon>
        <taxon>Actinomycetota</taxon>
        <taxon>Actinomycetes</taxon>
        <taxon>Kitasatosporales</taxon>
        <taxon>Streptomycetaceae</taxon>
        <taxon>Streptomyces</taxon>
    </lineage>
</organism>
<name>A0ABN3PVU8_9ACTN</name>